<gene>
    <name evidence="2" type="ORF">PV11_05344</name>
</gene>
<reference evidence="2 3" key="1">
    <citation type="submission" date="2015-01" db="EMBL/GenBank/DDBJ databases">
        <title>The Genome Sequence of Exophiala sideris CBS121828.</title>
        <authorList>
            <consortium name="The Broad Institute Genomics Platform"/>
            <person name="Cuomo C."/>
            <person name="de Hoog S."/>
            <person name="Gorbushina A."/>
            <person name="Stielow B."/>
            <person name="Teixiera M."/>
            <person name="Abouelleil A."/>
            <person name="Chapman S.B."/>
            <person name="Priest M."/>
            <person name="Young S.K."/>
            <person name="Wortman J."/>
            <person name="Nusbaum C."/>
            <person name="Birren B."/>
        </authorList>
    </citation>
    <scope>NUCLEOTIDE SEQUENCE [LARGE SCALE GENOMIC DNA]</scope>
    <source>
        <strain evidence="2 3">CBS 121828</strain>
    </source>
</reference>
<sequence>MTFETHYPSAPIAHGSPTIARSFTHDQAQPPSPLPTSHVFAPTTGEHNPYPAQSLAKRTVCVAGGSSCHPNQLCCPAGAYCTTDALGNGACCENGAACTGVVTSIRGSLLPVQTAATVALPVPGAANVNRPLKAFLALTNLMRFSLAAPVGNGTIESTPSADSAAAEPTLYQDRGGLGFHVGSGSEASSGAGMPRPLKFFAMPVAWAKRLSAAPTLPVNKFQDSKTPLPAEDCDAAFCSAASHSKANPLRYPVWLVGQVLGLFWRTASQGLYHEESAPNVHGLVPVSAYTPLHAASVMTDAASVSRTISAPALQESSDEHVVDDHTANITNSEGPQEVPDFNEGDAPNGVNISEKLGGYAPVNEKALNSTASSVQTSPLGNVLRRLKSTTRSFGWTLANRYAFAPATSEQRKVASAGTGCHDFDLEDESIDYAKNACEGLGVGSALLAVWGRFGA</sequence>
<protein>
    <submittedName>
        <fullName evidence="2">Uncharacterized protein</fullName>
    </submittedName>
</protein>
<evidence type="ECO:0000313" key="3">
    <source>
        <dbReference type="Proteomes" id="UP000053599"/>
    </source>
</evidence>
<dbReference type="AlphaFoldDB" id="A0A0D1YPV3"/>
<proteinExistence type="predicted"/>
<evidence type="ECO:0000313" key="2">
    <source>
        <dbReference type="EMBL" id="KIV83309.1"/>
    </source>
</evidence>
<feature type="region of interest" description="Disordered" evidence="1">
    <location>
        <begin position="22"/>
        <end position="47"/>
    </location>
</feature>
<organism evidence="2 3">
    <name type="scientific">Exophiala sideris</name>
    <dbReference type="NCBI Taxonomy" id="1016849"/>
    <lineage>
        <taxon>Eukaryota</taxon>
        <taxon>Fungi</taxon>
        <taxon>Dikarya</taxon>
        <taxon>Ascomycota</taxon>
        <taxon>Pezizomycotina</taxon>
        <taxon>Eurotiomycetes</taxon>
        <taxon>Chaetothyriomycetidae</taxon>
        <taxon>Chaetothyriales</taxon>
        <taxon>Herpotrichiellaceae</taxon>
        <taxon>Exophiala</taxon>
    </lineage>
</organism>
<dbReference type="OrthoDB" id="4161572at2759"/>
<accession>A0A0D1YPV3</accession>
<dbReference type="Proteomes" id="UP000053599">
    <property type="component" value="Unassembled WGS sequence"/>
</dbReference>
<dbReference type="HOGENOM" id="CLU_601330_0_0_1"/>
<evidence type="ECO:0000256" key="1">
    <source>
        <dbReference type="SAM" id="MobiDB-lite"/>
    </source>
</evidence>
<name>A0A0D1YPV3_9EURO</name>
<dbReference type="EMBL" id="KN846952">
    <property type="protein sequence ID" value="KIV83309.1"/>
    <property type="molecule type" value="Genomic_DNA"/>
</dbReference>